<dbReference type="AlphaFoldDB" id="I3D2Y7"/>
<accession>I3D2Y7</accession>
<protein>
    <submittedName>
        <fullName evidence="1">Uncharacterized protein</fullName>
    </submittedName>
</protein>
<proteinExistence type="predicted"/>
<evidence type="ECO:0000313" key="1">
    <source>
        <dbReference type="EMBL" id="EIJ66080.1"/>
    </source>
</evidence>
<dbReference type="PATRIC" id="fig|859350.6.peg.868"/>
<reference evidence="1 2" key="1">
    <citation type="journal article" date="2012" name="J. Bacteriol.">
        <title>Genome sequence of "Candidatus Nitrosopumilus salaria" BD31, an ammonia-oxidizing archaeon from the San Francisco Bay estuary.</title>
        <authorList>
            <person name="Mosier A.C."/>
            <person name="Allen E.E."/>
            <person name="Kim M."/>
            <person name="Ferriera S."/>
            <person name="Francis C.A."/>
        </authorList>
    </citation>
    <scope>NUCLEOTIDE SEQUENCE [LARGE SCALE GENOMIC DNA]</scope>
    <source>
        <strain evidence="1 2">BD31</strain>
    </source>
</reference>
<comment type="caution">
    <text evidence="1">The sequence shown here is derived from an EMBL/GenBank/DDBJ whole genome shotgun (WGS) entry which is preliminary data.</text>
</comment>
<keyword evidence="2" id="KW-1185">Reference proteome</keyword>
<organism evidence="1 2">
    <name type="scientific">Candidatus Nitrosopumilus salarius BD31</name>
    <dbReference type="NCBI Taxonomy" id="859350"/>
    <lineage>
        <taxon>Archaea</taxon>
        <taxon>Nitrososphaerota</taxon>
        <taxon>Nitrososphaeria</taxon>
        <taxon>Nitrosopumilales</taxon>
        <taxon>Nitrosopumilaceae</taxon>
        <taxon>Nitrosopumilus</taxon>
    </lineage>
</organism>
<dbReference type="Proteomes" id="UP000003423">
    <property type="component" value="Unassembled WGS sequence"/>
</dbReference>
<name>I3D2Y7_9ARCH</name>
<sequence>MVAPFDAYAHNGHNHKNGSGCSSCTPPTLGVDANGKQIVSGGITIVDQTYDVDMFKQDLNPEILKVGEPAEITLKVYDDAGYDALKHVELSLGYEEKFLSGVLVPSNSVTIEWEKTFDGMTTVTEFNKQSLVKDISVSVVDNSPIIGIKFTFTPTQEFDANTIVVKMWDQKRNASMNYFHNALNIISDNPSVLLANSETSIDQSSDSKHMELTTVESPVDQINKEIECKTGQVRLLRASNMSPVCVSEYQSTVLIENNWAVPHQ</sequence>
<dbReference type="EMBL" id="AEXL02000087">
    <property type="protein sequence ID" value="EIJ66080.1"/>
    <property type="molecule type" value="Genomic_DNA"/>
</dbReference>
<gene>
    <name evidence="1" type="ORF">BD31_I0592</name>
</gene>
<evidence type="ECO:0000313" key="2">
    <source>
        <dbReference type="Proteomes" id="UP000003423"/>
    </source>
</evidence>